<dbReference type="Proteomes" id="UP001162030">
    <property type="component" value="Chromosome"/>
</dbReference>
<organism evidence="1 2">
    <name type="scientific">Methylocaldum szegediense</name>
    <dbReference type="NCBI Taxonomy" id="73780"/>
    <lineage>
        <taxon>Bacteria</taxon>
        <taxon>Pseudomonadati</taxon>
        <taxon>Pseudomonadota</taxon>
        <taxon>Gammaproteobacteria</taxon>
        <taxon>Methylococcales</taxon>
        <taxon>Methylococcaceae</taxon>
        <taxon>Methylocaldum</taxon>
    </lineage>
</organism>
<name>A0ABM9I0S4_9GAMM</name>
<keyword evidence="2" id="KW-1185">Reference proteome</keyword>
<evidence type="ECO:0000313" key="1">
    <source>
        <dbReference type="EMBL" id="CAI8805602.1"/>
    </source>
</evidence>
<proteinExistence type="predicted"/>
<reference evidence="1 2" key="1">
    <citation type="submission" date="2023-03" db="EMBL/GenBank/DDBJ databases">
        <authorList>
            <person name="Pearce D."/>
        </authorList>
    </citation>
    <scope>NUCLEOTIDE SEQUENCE [LARGE SCALE GENOMIC DNA]</scope>
    <source>
        <strain evidence="1">Msz</strain>
    </source>
</reference>
<evidence type="ECO:0000313" key="2">
    <source>
        <dbReference type="Proteomes" id="UP001162030"/>
    </source>
</evidence>
<protein>
    <submittedName>
        <fullName evidence="1">Uncharacterized protein</fullName>
    </submittedName>
</protein>
<gene>
    <name evidence="1" type="ORF">MSZNOR_1675</name>
</gene>
<accession>A0ABM9I0S4</accession>
<dbReference type="EMBL" id="OX458333">
    <property type="protein sequence ID" value="CAI8805602.1"/>
    <property type="molecule type" value="Genomic_DNA"/>
</dbReference>
<sequence>MSNHLSCQRSHKLAVAVILRIVRDYFVPANHWLHRKNGVLPLKRSPRDGFLTVISNIGPLNVFFSGFFVSKVTVCE</sequence>